<protein>
    <submittedName>
        <fullName evidence="2">Pimeloyl-ACP methyl ester carboxylesterase</fullName>
    </submittedName>
</protein>
<sequence length="259" mass="29241">MNDYKIPFRNRIVNIAANVRTHSDQWLVFLHGLGCTKAAFDTAFAAKELEDFSLCAFDFLGFGDSDAPNDLSYELNDQAEILIALINQLSIKKVHLVAHSMGGAIGLLATEKLPELVSFINVEGNLLNEDCGIVSRKIATQKEEDFIRTGFHEFVQSLEATKQDDLLHWAKWCREGSPIAFHRSACSLVTWSDSGNLFSIFQAIQNKAYIRGEENLQLYLQPHLDGWHSYVIPASGHFMMLENARSFYTSIAHWLKQSK</sequence>
<evidence type="ECO:0000259" key="1">
    <source>
        <dbReference type="Pfam" id="PF00561"/>
    </source>
</evidence>
<dbReference type="STRING" id="112248.SAMN05444392_10127"/>
<reference evidence="2 3" key="1">
    <citation type="submission" date="2016-11" db="EMBL/GenBank/DDBJ databases">
        <authorList>
            <person name="Jaros S."/>
            <person name="Januszkiewicz K."/>
            <person name="Wedrychowicz H."/>
        </authorList>
    </citation>
    <scope>NUCLEOTIDE SEQUENCE [LARGE SCALE GENOMIC DNA]</scope>
    <source>
        <strain evidence="2 3">DSM 44666</strain>
    </source>
</reference>
<dbReference type="InterPro" id="IPR050228">
    <property type="entry name" value="Carboxylesterase_BioH"/>
</dbReference>
<proteinExistence type="predicted"/>
<dbReference type="PANTHER" id="PTHR43194">
    <property type="entry name" value="HYDROLASE ALPHA/BETA FOLD FAMILY"/>
    <property type="match status" value="1"/>
</dbReference>
<organism evidence="2 3">
    <name type="scientific">Seinonella peptonophila</name>
    <dbReference type="NCBI Taxonomy" id="112248"/>
    <lineage>
        <taxon>Bacteria</taxon>
        <taxon>Bacillati</taxon>
        <taxon>Bacillota</taxon>
        <taxon>Bacilli</taxon>
        <taxon>Bacillales</taxon>
        <taxon>Thermoactinomycetaceae</taxon>
        <taxon>Seinonella</taxon>
    </lineage>
</organism>
<dbReference type="PANTHER" id="PTHR43194:SF2">
    <property type="entry name" value="PEROXISOMAL MEMBRANE PROTEIN LPX1"/>
    <property type="match status" value="1"/>
</dbReference>
<name>A0A1M4SLR0_9BACL</name>
<dbReference type="InterPro" id="IPR029058">
    <property type="entry name" value="AB_hydrolase_fold"/>
</dbReference>
<dbReference type="Pfam" id="PF00561">
    <property type="entry name" value="Abhydrolase_1"/>
    <property type="match status" value="1"/>
</dbReference>
<dbReference type="SUPFAM" id="SSF53474">
    <property type="entry name" value="alpha/beta-Hydrolases"/>
    <property type="match status" value="1"/>
</dbReference>
<dbReference type="Proteomes" id="UP000184476">
    <property type="component" value="Unassembled WGS sequence"/>
</dbReference>
<dbReference type="AlphaFoldDB" id="A0A1M4SLR0"/>
<gene>
    <name evidence="2" type="ORF">SAMN05444392_10127</name>
</gene>
<dbReference type="InterPro" id="IPR000073">
    <property type="entry name" value="AB_hydrolase_1"/>
</dbReference>
<accession>A0A1M4SLR0</accession>
<dbReference type="Gene3D" id="3.40.50.1820">
    <property type="entry name" value="alpha/beta hydrolase"/>
    <property type="match status" value="1"/>
</dbReference>
<evidence type="ECO:0000313" key="3">
    <source>
        <dbReference type="Proteomes" id="UP000184476"/>
    </source>
</evidence>
<feature type="domain" description="AB hydrolase-1" evidence="1">
    <location>
        <begin position="26"/>
        <end position="155"/>
    </location>
</feature>
<dbReference type="EMBL" id="FQVL01000001">
    <property type="protein sequence ID" value="SHE32917.1"/>
    <property type="molecule type" value="Genomic_DNA"/>
</dbReference>
<keyword evidence="3" id="KW-1185">Reference proteome</keyword>
<evidence type="ECO:0000313" key="2">
    <source>
        <dbReference type="EMBL" id="SHE32917.1"/>
    </source>
</evidence>